<feature type="region of interest" description="Disordered" evidence="1">
    <location>
        <begin position="68"/>
        <end position="116"/>
    </location>
</feature>
<proteinExistence type="predicted"/>
<evidence type="ECO:0000313" key="2">
    <source>
        <dbReference type="EMBL" id="JAV67970.1"/>
    </source>
</evidence>
<sequence>MFTYTTGPLPGGETITCNCCSGCPESKRGAVIDAAGASVLPKTFIFQNNKCNCCGNFNTFRRQRASQDESHAYQSGYREPNANVPQRTIVGGVDGADGPNGENFRRSLNRNVSSSSPQYSNFLYSTNFEANSMQSDFSKRYSTQ</sequence>
<dbReference type="AlphaFoldDB" id="A0A1Y1L6G7"/>
<organism evidence="2">
    <name type="scientific">Photinus pyralis</name>
    <name type="common">Common eastern firefly</name>
    <name type="synonym">Lampyris pyralis</name>
    <dbReference type="NCBI Taxonomy" id="7054"/>
    <lineage>
        <taxon>Eukaryota</taxon>
        <taxon>Metazoa</taxon>
        <taxon>Ecdysozoa</taxon>
        <taxon>Arthropoda</taxon>
        <taxon>Hexapoda</taxon>
        <taxon>Insecta</taxon>
        <taxon>Pterygota</taxon>
        <taxon>Neoptera</taxon>
        <taxon>Endopterygota</taxon>
        <taxon>Coleoptera</taxon>
        <taxon>Polyphaga</taxon>
        <taxon>Elateriformia</taxon>
        <taxon>Elateroidea</taxon>
        <taxon>Lampyridae</taxon>
        <taxon>Lampyrinae</taxon>
        <taxon>Photinus</taxon>
    </lineage>
</organism>
<dbReference type="EMBL" id="GEZM01066309">
    <property type="protein sequence ID" value="JAV67970.1"/>
    <property type="molecule type" value="Transcribed_RNA"/>
</dbReference>
<protein>
    <submittedName>
        <fullName evidence="2">Uncharacterized protein</fullName>
    </submittedName>
</protein>
<accession>A0A1Y1L6G7</accession>
<evidence type="ECO:0000256" key="1">
    <source>
        <dbReference type="SAM" id="MobiDB-lite"/>
    </source>
</evidence>
<name>A0A1Y1L6G7_PHOPY</name>
<reference evidence="2" key="1">
    <citation type="journal article" date="2016" name="Sci. Rep.">
        <title>Molecular characterization of firefly nuptial gifts: a multi-omics approach sheds light on postcopulatory sexual selection.</title>
        <authorList>
            <person name="Al-Wathiqui N."/>
            <person name="Fallon T.R."/>
            <person name="South A."/>
            <person name="Weng J.K."/>
            <person name="Lewis S.M."/>
        </authorList>
    </citation>
    <scope>NUCLEOTIDE SEQUENCE</scope>
</reference>